<comment type="caution">
    <text evidence="13">The sequence shown here is derived from an EMBL/GenBank/DDBJ whole genome shotgun (WGS) entry which is preliminary data.</text>
</comment>
<evidence type="ECO:0000256" key="1">
    <source>
        <dbReference type="ARBA" id="ARBA00001452"/>
    </source>
</evidence>
<dbReference type="GO" id="GO:0016052">
    <property type="term" value="P:carbohydrate catabolic process"/>
    <property type="evidence" value="ECO:0007669"/>
    <property type="project" value="InterPro"/>
</dbReference>
<organism evidence="13 14">
    <name type="scientific">Sporothrix brasiliensis 5110</name>
    <dbReference type="NCBI Taxonomy" id="1398154"/>
    <lineage>
        <taxon>Eukaryota</taxon>
        <taxon>Fungi</taxon>
        <taxon>Dikarya</taxon>
        <taxon>Ascomycota</taxon>
        <taxon>Pezizomycotina</taxon>
        <taxon>Sordariomycetes</taxon>
        <taxon>Sordariomycetidae</taxon>
        <taxon>Ophiostomatales</taxon>
        <taxon>Ophiostomataceae</taxon>
        <taxon>Sporothrix</taxon>
    </lineage>
</organism>
<feature type="transmembrane region" description="Helical" evidence="11">
    <location>
        <begin position="757"/>
        <end position="781"/>
    </location>
</feature>
<keyword evidence="6" id="KW-0378">Hydrolase</keyword>
<dbReference type="GO" id="GO:0008496">
    <property type="term" value="F:mannan endo-1,6-alpha-mannosidase activity"/>
    <property type="evidence" value="ECO:0007669"/>
    <property type="project" value="UniProtKB-EC"/>
</dbReference>
<dbReference type="Pfam" id="PF03663">
    <property type="entry name" value="Glyco_hydro_76"/>
    <property type="match status" value="1"/>
</dbReference>
<dbReference type="HOGENOM" id="CLU_287731_0_0_1"/>
<dbReference type="Gene3D" id="1.50.10.20">
    <property type="match status" value="1"/>
</dbReference>
<evidence type="ECO:0000313" key="13">
    <source>
        <dbReference type="EMBL" id="KIH93212.1"/>
    </source>
</evidence>
<dbReference type="GO" id="GO:0012505">
    <property type="term" value="C:endomembrane system"/>
    <property type="evidence" value="ECO:0007669"/>
    <property type="project" value="UniProtKB-SubCell"/>
</dbReference>
<dbReference type="InterPro" id="IPR014480">
    <property type="entry name" value="Mannan-1_6-alpha_mannosidase"/>
</dbReference>
<evidence type="ECO:0000256" key="12">
    <source>
        <dbReference type="SAM" id="SignalP"/>
    </source>
</evidence>
<keyword evidence="7 11" id="KW-0472">Membrane</keyword>
<keyword evidence="11" id="KW-1133">Transmembrane helix</keyword>
<comment type="subcellular location">
    <subcellularLocation>
        <location evidence="2">Endomembrane system</location>
    </subcellularLocation>
</comment>
<dbReference type="EC" id="3.2.1.101" evidence="4"/>
<keyword evidence="8" id="KW-0325">Glycoprotein</keyword>
<dbReference type="GO" id="GO:0009272">
    <property type="term" value="P:fungal-type cell wall biogenesis"/>
    <property type="evidence" value="ECO:0007669"/>
    <property type="project" value="TreeGrafter"/>
</dbReference>
<evidence type="ECO:0000256" key="8">
    <source>
        <dbReference type="ARBA" id="ARBA00023180"/>
    </source>
</evidence>
<evidence type="ECO:0000256" key="11">
    <source>
        <dbReference type="SAM" id="Phobius"/>
    </source>
</evidence>
<feature type="compositionally biased region" description="Basic and acidic residues" evidence="10">
    <location>
        <begin position="829"/>
        <end position="849"/>
    </location>
</feature>
<gene>
    <name evidence="13" type="ORF">SPBR_02206</name>
</gene>
<comment type="catalytic activity">
    <reaction evidence="1">
        <text>Random hydrolysis of (1-&gt;6)-alpha-D-mannosidic linkages in unbranched (1-&gt;6)-mannans.</text>
        <dbReference type="EC" id="3.2.1.101"/>
    </reaction>
</comment>
<sequence>MRFSTSAAASLATALLVPTVTALDVDLSSPASIKAACKVLAKQLLSYYHGDQPGWVPGILPGPPPNGDYYWWEGGAMWGTLIDYWRYTQDAQYNNMTETALLFQTGPPQNCYMPPNWTASLGNDDQGFWGLSAMLAAESNFQNPPDDQPQWLALAQAVWNTQAAPDRHDQTCGGGMRWQIPLTNNGYDYKNSIANGIFFNMGARLARYTKNDTYAQEAIKTWDWVAGVGLMSSNYDIYDGAHVEKNCTDIAKAQFTYNAAVYLQGAAFMYNYTNGSTLWKNRVLGLTNRAVKLFFDQGGAVEISCELPDRIQCTTDMLTFKGFLHRWLAATTQIAPFVHDIIMPVLKKSAAAAMKSCDSAGVCGFRWTTGAYDGMTGAGQQMNALAALSSLLVDQAYVHPPFSNGTGATSKGNPAAGLDTTGVRDGLLGPITTADRAGAGILTLLMLSSLLLACGWLSTNMSENVCYPLRDKVHLVCLHVPDRLRRQVGRRLVVKEAVLVPVVHRARNEQKRLLGRRHAVRHPERVRCHRSPRIGLAVHNGQPREADVVPAELVDRLDVRRRLNAKGVAADDGQVVEIEEPADERQLVRRHAGPGGQVAPLRAVLVRPGPPALRAVVLPEEGAVAVREALVLRALGGIARVCRLHPTDKVEERQLEGVDRSAIACCLDQVAHGTAAVGHVRVQELVGRDVGAVPAKVRIVLGRVPVCFLPAAEGVTQDRGKVVVERNVPEAKDALELGDTVGRGVAASAGQRHLARWLLLVDFVVAVVTIAMAIALVVVGLPPRQQDLVGHVQQVLRPLYTLLRTKQPLRLVVLPVVVDGHGHARRRNRAPEHVRVQHSQEGRKDAGVRPAVHDPRRAHIRHQIHILEPRKHDVGRKVRRVGHGLVGVQEAEGGGRQVAVGDALAIVPVLEHDGQPVGGLCEAGSNALLEEGQAIGPAGLAGSQHDDRSARLVGRGIEPVPQRERVVDVRRVAGVVVEVVDGDREVVDGVRRQVACRERRLAGPILLDLLLQLSDRLPGPESRGGRHRRKQLKQRRCDDCTRRKAHRVRQSWSAECFATLLAFLASFAVF</sequence>
<evidence type="ECO:0000256" key="3">
    <source>
        <dbReference type="ARBA" id="ARBA00009699"/>
    </source>
</evidence>
<dbReference type="GeneID" id="63675430"/>
<evidence type="ECO:0000256" key="9">
    <source>
        <dbReference type="ARBA" id="ARBA00023295"/>
    </source>
</evidence>
<dbReference type="PANTHER" id="PTHR12145">
    <property type="entry name" value="MANNAN ENDO-1,6-ALPHA-MANNOSIDASE DCW1"/>
    <property type="match status" value="1"/>
</dbReference>
<evidence type="ECO:0000256" key="10">
    <source>
        <dbReference type="SAM" id="MobiDB-lite"/>
    </source>
</evidence>
<feature type="region of interest" description="Disordered" evidence="10">
    <location>
        <begin position="824"/>
        <end position="849"/>
    </location>
</feature>
<dbReference type="SUPFAM" id="SSF48208">
    <property type="entry name" value="Six-hairpin glycosidases"/>
    <property type="match status" value="1"/>
</dbReference>
<evidence type="ECO:0000256" key="5">
    <source>
        <dbReference type="ARBA" id="ARBA00022729"/>
    </source>
</evidence>
<dbReference type="AlphaFoldDB" id="A0A0C2J892"/>
<dbReference type="OrthoDB" id="4187847at2759"/>
<dbReference type="VEuPathDB" id="FungiDB:SPBR_02206"/>
<feature type="signal peptide" evidence="12">
    <location>
        <begin position="1"/>
        <end position="22"/>
    </location>
</feature>
<keyword evidence="14" id="KW-1185">Reference proteome</keyword>
<evidence type="ECO:0000256" key="4">
    <source>
        <dbReference type="ARBA" id="ARBA00012350"/>
    </source>
</evidence>
<keyword evidence="11" id="KW-0812">Transmembrane</keyword>
<dbReference type="RefSeq" id="XP_040621222.1">
    <property type="nucleotide sequence ID" value="XM_040760509.1"/>
</dbReference>
<keyword evidence="9" id="KW-0326">Glycosidase</keyword>
<proteinExistence type="inferred from homology"/>
<dbReference type="EMBL" id="AWTV01000006">
    <property type="protein sequence ID" value="KIH93212.1"/>
    <property type="molecule type" value="Genomic_DNA"/>
</dbReference>
<name>A0A0C2J892_9PEZI</name>
<dbReference type="InterPro" id="IPR005198">
    <property type="entry name" value="Glyco_hydro_76"/>
</dbReference>
<evidence type="ECO:0000256" key="7">
    <source>
        <dbReference type="ARBA" id="ARBA00023136"/>
    </source>
</evidence>
<dbReference type="InterPro" id="IPR008928">
    <property type="entry name" value="6-hairpin_glycosidase_sf"/>
</dbReference>
<feature type="chain" id="PRO_5002150904" description="mannan endo-1,6-alpha-mannosidase" evidence="12">
    <location>
        <begin position="23"/>
        <end position="1070"/>
    </location>
</feature>
<comment type="similarity">
    <text evidence="3">Belongs to the glycosyl hydrolase 76 family.</text>
</comment>
<evidence type="ECO:0000256" key="6">
    <source>
        <dbReference type="ARBA" id="ARBA00022801"/>
    </source>
</evidence>
<evidence type="ECO:0000313" key="14">
    <source>
        <dbReference type="Proteomes" id="UP000031575"/>
    </source>
</evidence>
<dbReference type="Proteomes" id="UP000031575">
    <property type="component" value="Unassembled WGS sequence"/>
</dbReference>
<dbReference type="PANTHER" id="PTHR12145:SF36">
    <property type="entry name" value="MANNAN ENDO-1,6-ALPHA-MANNOSIDASE DCW1"/>
    <property type="match status" value="1"/>
</dbReference>
<keyword evidence="5 12" id="KW-0732">Signal</keyword>
<reference evidence="13 14" key="1">
    <citation type="journal article" date="2014" name="BMC Genomics">
        <title>Comparative genomics of the major fungal agents of human and animal Sporotrichosis: Sporothrix schenckii and Sporothrix brasiliensis.</title>
        <authorList>
            <person name="Teixeira M.M."/>
            <person name="de Almeida L.G."/>
            <person name="Kubitschek-Barreira P."/>
            <person name="Alves F.L."/>
            <person name="Kioshima E.S."/>
            <person name="Abadio A.K."/>
            <person name="Fernandes L."/>
            <person name="Derengowski L.S."/>
            <person name="Ferreira K.S."/>
            <person name="Souza R.C."/>
            <person name="Ruiz J.C."/>
            <person name="de Andrade N.C."/>
            <person name="Paes H.C."/>
            <person name="Nicola A.M."/>
            <person name="Albuquerque P."/>
            <person name="Gerber A.L."/>
            <person name="Martins V.P."/>
            <person name="Peconick L.D."/>
            <person name="Neto A.V."/>
            <person name="Chaucanez C.B."/>
            <person name="Silva P.A."/>
            <person name="Cunha O.L."/>
            <person name="de Oliveira F.F."/>
            <person name="dos Santos T.C."/>
            <person name="Barros A.L."/>
            <person name="Soares M.A."/>
            <person name="de Oliveira L.M."/>
            <person name="Marini M.M."/>
            <person name="Villalobos-Duno H."/>
            <person name="Cunha M.M."/>
            <person name="de Hoog S."/>
            <person name="da Silveira J.F."/>
            <person name="Henrissat B."/>
            <person name="Nino-Vega G.A."/>
            <person name="Cisalpino P.S."/>
            <person name="Mora-Montes H.M."/>
            <person name="Almeida S.R."/>
            <person name="Stajich J.E."/>
            <person name="Lopes-Bezerra L.M."/>
            <person name="Vasconcelos A.T."/>
            <person name="Felipe M.S."/>
        </authorList>
    </citation>
    <scope>NUCLEOTIDE SEQUENCE [LARGE SCALE GENOMIC DNA]</scope>
    <source>
        <strain evidence="13 14">5110</strain>
    </source>
</reference>
<protein>
    <recommendedName>
        <fullName evidence="4">mannan endo-1,6-alpha-mannosidase</fullName>
        <ecNumber evidence="4">3.2.1.101</ecNumber>
    </recommendedName>
</protein>
<evidence type="ECO:0000256" key="2">
    <source>
        <dbReference type="ARBA" id="ARBA00004308"/>
    </source>
</evidence>
<accession>A0A0C2J892</accession>
<dbReference type="FunFam" id="1.50.10.20:FF:000006">
    <property type="entry name" value="Mannan endo-1,6-alpha-mannosidase"/>
    <property type="match status" value="1"/>
</dbReference>